<evidence type="ECO:0000313" key="2">
    <source>
        <dbReference type="Proteomes" id="UP000274822"/>
    </source>
</evidence>
<comment type="caution">
    <text evidence="1">The sequence shown here is derived from an EMBL/GenBank/DDBJ whole genome shotgun (WGS) entry which is preliminary data.</text>
</comment>
<proteinExistence type="predicted"/>
<dbReference type="EMBL" id="RBNJ01000790">
    <property type="protein sequence ID" value="RUS34010.1"/>
    <property type="molecule type" value="Genomic_DNA"/>
</dbReference>
<reference evidence="1 2" key="1">
    <citation type="journal article" date="2018" name="New Phytol.">
        <title>Phylogenomics of Endogonaceae and evolution of mycorrhizas within Mucoromycota.</title>
        <authorList>
            <person name="Chang Y."/>
            <person name="Desiro A."/>
            <person name="Na H."/>
            <person name="Sandor L."/>
            <person name="Lipzen A."/>
            <person name="Clum A."/>
            <person name="Barry K."/>
            <person name="Grigoriev I.V."/>
            <person name="Martin F.M."/>
            <person name="Stajich J.E."/>
            <person name="Smith M.E."/>
            <person name="Bonito G."/>
            <person name="Spatafora J.W."/>
        </authorList>
    </citation>
    <scope>NUCLEOTIDE SEQUENCE [LARGE SCALE GENOMIC DNA]</scope>
    <source>
        <strain evidence="1 2">AD002</strain>
    </source>
</reference>
<dbReference type="AlphaFoldDB" id="A0A433QW29"/>
<keyword evidence="2" id="KW-1185">Reference proteome</keyword>
<accession>A0A433QW29</accession>
<evidence type="ECO:0000313" key="1">
    <source>
        <dbReference type="EMBL" id="RUS34010.1"/>
    </source>
</evidence>
<dbReference type="Proteomes" id="UP000274822">
    <property type="component" value="Unassembled WGS sequence"/>
</dbReference>
<name>A0A433QW29_9FUNG</name>
<gene>
    <name evidence="1" type="ORF">BC938DRAFT_482837</name>
</gene>
<protein>
    <submittedName>
        <fullName evidence="1">Uncharacterized protein</fullName>
    </submittedName>
</protein>
<sequence length="271" mass="30969">MSFKKGIINSLSLLLFAVICAYFAWSTRSAINSLSDIAIHLRYDNRTSLPLPGLTICYDGANLTFSCKYNATVLNNTGTNADCYITKYMLATIPNVPAGLTDNFDRCYVLDPALAPNLTRGMMAPLALIETPFQMSTAIQYTSSFAIWAPGTSFVDSLYLLVPMWNSNINFQRRYVTYSYSEHQTIDKSIRTSLQYRTEFFPNDVKEDVFGFVVVPDHDIELAYDRHYILSGRRLDCAGSRRVPSNQCIRHLKFHRRAALLAFIRIRYHYR</sequence>
<organism evidence="1 2">
    <name type="scientific">Jimgerdemannia flammicorona</name>
    <dbReference type="NCBI Taxonomy" id="994334"/>
    <lineage>
        <taxon>Eukaryota</taxon>
        <taxon>Fungi</taxon>
        <taxon>Fungi incertae sedis</taxon>
        <taxon>Mucoromycota</taxon>
        <taxon>Mucoromycotina</taxon>
        <taxon>Endogonomycetes</taxon>
        <taxon>Endogonales</taxon>
        <taxon>Endogonaceae</taxon>
        <taxon>Jimgerdemannia</taxon>
    </lineage>
</organism>